<keyword evidence="6" id="KW-0256">Endoplasmic reticulum</keyword>
<keyword evidence="9" id="KW-0472">Membrane</keyword>
<dbReference type="GO" id="GO:0034727">
    <property type="term" value="P:piecemeal microautophagy of the nucleus"/>
    <property type="evidence" value="ECO:0007669"/>
    <property type="project" value="TreeGrafter"/>
</dbReference>
<evidence type="ECO:0000256" key="1">
    <source>
        <dbReference type="ARBA" id="ARBA00004406"/>
    </source>
</evidence>
<evidence type="ECO:0000256" key="9">
    <source>
        <dbReference type="ARBA" id="ARBA00023136"/>
    </source>
</evidence>
<proteinExistence type="inferred from homology"/>
<evidence type="ECO:0000313" key="13">
    <source>
        <dbReference type="Proteomes" id="UP000717996"/>
    </source>
</evidence>
<evidence type="ECO:0000256" key="5">
    <source>
        <dbReference type="ARBA" id="ARBA00022448"/>
    </source>
</evidence>
<dbReference type="GO" id="GO:0061709">
    <property type="term" value="P:reticulophagy"/>
    <property type="evidence" value="ECO:0007669"/>
    <property type="project" value="TreeGrafter"/>
</dbReference>
<keyword evidence="8" id="KW-0445">Lipid transport</keyword>
<dbReference type="InterPro" id="IPR026849">
    <property type="entry name" value="ATG2"/>
</dbReference>
<dbReference type="EMBL" id="JAANIT010001180">
    <property type="protein sequence ID" value="KAG1541753.1"/>
    <property type="molecule type" value="Genomic_DNA"/>
</dbReference>
<dbReference type="OrthoDB" id="18982at2759"/>
<dbReference type="GO" id="GO:0043495">
    <property type="term" value="F:protein-membrane adaptor activity"/>
    <property type="evidence" value="ECO:0007669"/>
    <property type="project" value="TreeGrafter"/>
</dbReference>
<organism evidence="12 13">
    <name type="scientific">Rhizopus oryzae</name>
    <name type="common">Mucormycosis agent</name>
    <name type="synonym">Rhizopus arrhizus var. delemar</name>
    <dbReference type="NCBI Taxonomy" id="64495"/>
    <lineage>
        <taxon>Eukaryota</taxon>
        <taxon>Fungi</taxon>
        <taxon>Fungi incertae sedis</taxon>
        <taxon>Mucoromycota</taxon>
        <taxon>Mucoromycotina</taxon>
        <taxon>Mucoromycetes</taxon>
        <taxon>Mucorales</taxon>
        <taxon>Mucorineae</taxon>
        <taxon>Rhizopodaceae</taxon>
        <taxon>Rhizopus</taxon>
    </lineage>
</organism>
<comment type="caution">
    <text evidence="12">The sequence shown here is derived from an EMBL/GenBank/DDBJ whole genome shotgun (WGS) entry which is preliminary data.</text>
</comment>
<comment type="catalytic activity">
    <reaction evidence="11">
        <text>a 1,2-diacyl-sn-glycero-3-phosphoethanolamine(in) = a 1,2-diacyl-sn-glycero-3-phosphoethanolamine(out)</text>
        <dbReference type="Rhea" id="RHEA:38895"/>
        <dbReference type="ChEBI" id="CHEBI:64612"/>
    </reaction>
</comment>
<dbReference type="GO" id="GO:0061908">
    <property type="term" value="C:phagophore"/>
    <property type="evidence" value="ECO:0007669"/>
    <property type="project" value="TreeGrafter"/>
</dbReference>
<protein>
    <recommendedName>
        <fullName evidence="4">Autophagy-related protein 2</fullName>
    </recommendedName>
</protein>
<evidence type="ECO:0000256" key="2">
    <source>
        <dbReference type="ARBA" id="ARBA00004623"/>
    </source>
</evidence>
<dbReference type="GO" id="GO:0061723">
    <property type="term" value="P:glycophagy"/>
    <property type="evidence" value="ECO:0007669"/>
    <property type="project" value="TreeGrafter"/>
</dbReference>
<reference evidence="12" key="1">
    <citation type="journal article" date="2020" name="Microb. Genom.">
        <title>Genetic diversity of clinical and environmental Mucorales isolates obtained from an investigation of mucormycosis cases among solid organ transplant recipients.</title>
        <authorList>
            <person name="Nguyen M.H."/>
            <person name="Kaul D."/>
            <person name="Muto C."/>
            <person name="Cheng S.J."/>
            <person name="Richter R.A."/>
            <person name="Bruno V.M."/>
            <person name="Liu G."/>
            <person name="Beyhan S."/>
            <person name="Sundermann A.J."/>
            <person name="Mounaud S."/>
            <person name="Pasculle A.W."/>
            <person name="Nierman W.C."/>
            <person name="Driscoll E."/>
            <person name="Cumbie R."/>
            <person name="Clancy C.J."/>
            <person name="Dupont C.L."/>
        </authorList>
    </citation>
    <scope>NUCLEOTIDE SEQUENCE</scope>
    <source>
        <strain evidence="12">GL16</strain>
    </source>
</reference>
<dbReference type="PANTHER" id="PTHR13190">
    <property type="entry name" value="AUTOPHAGY-RELATED 2, ISOFORM A"/>
    <property type="match status" value="1"/>
</dbReference>
<evidence type="ECO:0000313" key="12">
    <source>
        <dbReference type="EMBL" id="KAG1541753.1"/>
    </source>
</evidence>
<evidence type="ECO:0000256" key="3">
    <source>
        <dbReference type="ARBA" id="ARBA00009714"/>
    </source>
</evidence>
<dbReference type="GO" id="GO:0032266">
    <property type="term" value="F:phosphatidylinositol-3-phosphate binding"/>
    <property type="evidence" value="ECO:0007669"/>
    <property type="project" value="TreeGrafter"/>
</dbReference>
<evidence type="ECO:0000256" key="8">
    <source>
        <dbReference type="ARBA" id="ARBA00023055"/>
    </source>
</evidence>
<dbReference type="GO" id="GO:0034045">
    <property type="term" value="C:phagophore assembly site membrane"/>
    <property type="evidence" value="ECO:0007669"/>
    <property type="project" value="UniProtKB-SubCell"/>
</dbReference>
<evidence type="ECO:0000256" key="4">
    <source>
        <dbReference type="ARBA" id="ARBA00018070"/>
    </source>
</evidence>
<dbReference type="Pfam" id="PF13329">
    <property type="entry name" value="ATG2_CAD"/>
    <property type="match status" value="3"/>
</dbReference>
<dbReference type="GO" id="GO:0005789">
    <property type="term" value="C:endoplasmic reticulum membrane"/>
    <property type="evidence" value="ECO:0007669"/>
    <property type="project" value="UniProtKB-SubCell"/>
</dbReference>
<dbReference type="PANTHER" id="PTHR13190:SF1">
    <property type="entry name" value="AUTOPHAGY-RELATED 2, ISOFORM A"/>
    <property type="match status" value="1"/>
</dbReference>
<dbReference type="GO" id="GO:0000045">
    <property type="term" value="P:autophagosome assembly"/>
    <property type="evidence" value="ECO:0007669"/>
    <property type="project" value="TreeGrafter"/>
</dbReference>
<sequence length="1665" mass="191007">MKAWDYLSGWTNFSIPSNIQKRLYKFILKKAIGPFLQHDLDLDNFDIELVNGSVELRDLNLNLEKLNELIQDTPFMVEKGRLSSIHASLPWANHWSGVSIEIHGLEINLVPVKHKEHNSSKKQANDKKLEESIMSSSLHFADDFIKSEIEEDEQVEETLQRADGIYVLTRTIDKLFAQLKVSITDTVIHIIHTSAASLSDDDNDDDEQKQYSIDICIPGISYFDETPEFNKDIDQQKYIDESSLLLSPVPNETIKIITIEPPSVWLRSVNNHVMQSTEMFYEAESSPSSQATTPTNDNGSYESLLFTTLDKNNWIRIKTIPLDENAFHIKQVDFLLTHLRLVLTPKQIAFFLDLMDFIQDSFTPTPTSSTSSTDILGDLDVRNQQKKDTLHRENTPEQKVKIKVSRVECFLLTRNSQIILNRPKVDLHQTHIRFVMDQLNIRMQRFINHDHCINFLFLNLELDEWVQRPSFVAIKDKAHQTRYNCYQPIIQFDNSIMHNYSDEDIFPSFYDEKEQEKSAVEVIRVKIDKKRLFMNGSISLNEDIHVDIQAFKLYFDPRIINRFDSYIYAFINRKPLSQPSELPRLRRNTSNLLEDLLPNRRIQVKCAFIRLVLLSPDMSQATSRYDFNDKNHENQLSVDVKKAVVFWSTSPTAETTKDIDEKESAHINNATRMNIELNFINVFIKEDTTTQCWFTAKTIQDMQMFSEATLCPSIEITVRDPQSIHHTRSDTNHDMPHTLFDGLKEGNTSIENQSDSALIFKQRTIETSQFVMNCHLPVTHMNLTKAHWDKVQIIQNDLLLWQPRFLLNVTESDTEDYNHHYHHQKEKPSLLSLVAVLSQCHWCLHTSTTDLYTLQFSEFKYFACMKHMGKNENITTLDIEELALYDNLNDRELFCKAIPKIITSSRSKSMVSIFSRLSLYPDINKISKETSIVAGGLCWKATPDIGFIEQLVQFQQAPEEMVFIDPPKQHIKIYTHVVDTSINYEPTDHPSKAIVLLDGIQLITNIMNGQPMLEIKVCVDDIQLLLLDHAVQRHQHIESSAANSRQYWLALGFVPLVSLQSIELEVKLKMLEHLLVPKADVAITSTDIYLDTSSDSFQSLVNLMTHLSMKAANESPAPVQQQPRRASTVMTMRTINELDMLASIDENAFKSAERRMSPPTLIEVPEIEDYVEEFYSSPGKSITPPIKPRRHIKRTDDIIRLLATENLEVIDDFYGSEISDNTTTSSKKTSPVDLTRALLSLRVHHANVIWRLYEGYDWDYVRAEMAARKHDRKAAFTDQGGFDGRQRQRQDVQIEIQLTEISVSFDLMPSKEATDLYFQLNINDMSVIDNIKTSAWKKLLGYMKSAAMCREDGESMVHLELTSLRPIPDQQELRLKVKLLPIRLYVDQDALNFLVDFFTFDKLILKSTKLVDAPKDPKKDDTFFQYVNIQPVTLKIDYKPKYINYSNLKEGQLAELINLFSLDGAEMSLCSIKLTGITGIDPLLDKIAQAWLPHIKQTQVPHMVSGVAPIRSLTNLGTGVADLVLLPVQQYRKDGRIIRGLQKGTLSFARATAIEAIKLSSRIASGTQIILEHADEFFAPHEQQQTVDQHFVYTDENMAQTILAVPADEGEEEEEEQSSQNVIRAVPVAVIRPMIGLTGAFQSIFNGLRNSIDPVRRLQSEDVST</sequence>
<dbReference type="Proteomes" id="UP000717996">
    <property type="component" value="Unassembled WGS sequence"/>
</dbReference>
<keyword evidence="5" id="KW-0813">Transport</keyword>
<evidence type="ECO:0000256" key="10">
    <source>
        <dbReference type="ARBA" id="ARBA00024479"/>
    </source>
</evidence>
<comment type="subcellular location">
    <subcellularLocation>
        <location evidence="1">Endoplasmic reticulum membrane</location>
        <topology evidence="1">Peripheral membrane protein</topology>
    </subcellularLocation>
    <subcellularLocation>
        <location evidence="2">Preautophagosomal structure membrane</location>
        <topology evidence="2">Peripheral membrane protein</topology>
    </subcellularLocation>
</comment>
<evidence type="ECO:0000256" key="7">
    <source>
        <dbReference type="ARBA" id="ARBA00023006"/>
    </source>
</evidence>
<comment type="similarity">
    <text evidence="3">Belongs to the ATG2 family.</text>
</comment>
<dbReference type="GO" id="GO:0000422">
    <property type="term" value="P:autophagy of mitochondrion"/>
    <property type="evidence" value="ECO:0007669"/>
    <property type="project" value="TreeGrafter"/>
</dbReference>
<evidence type="ECO:0000256" key="11">
    <source>
        <dbReference type="ARBA" id="ARBA00024615"/>
    </source>
</evidence>
<comment type="catalytic activity">
    <reaction evidence="10">
        <text>a 1,2-diacyl-sn-glycero-3-phospho-L-serine(in) = a 1,2-diacyl-sn-glycero-3-phospho-L-serine(out)</text>
        <dbReference type="Rhea" id="RHEA:38663"/>
        <dbReference type="ChEBI" id="CHEBI:57262"/>
    </reaction>
</comment>
<accession>A0A9P6Y8R2</accession>
<keyword evidence="7" id="KW-0072">Autophagy</keyword>
<name>A0A9P6Y8R2_RHIOR</name>
<evidence type="ECO:0000256" key="6">
    <source>
        <dbReference type="ARBA" id="ARBA00022824"/>
    </source>
</evidence>
<gene>
    <name evidence="12" type="ORF">G6F51_007699</name>
</gene>
<dbReference type="GO" id="GO:0006869">
    <property type="term" value="P:lipid transport"/>
    <property type="evidence" value="ECO:0007669"/>
    <property type="project" value="UniProtKB-KW"/>
</dbReference>